<comment type="caution">
    <text evidence="2">The sequence shown here is derived from an EMBL/GenBank/DDBJ whole genome shotgun (WGS) entry which is preliminary data.</text>
</comment>
<dbReference type="InterPro" id="IPR001926">
    <property type="entry name" value="TrpB-like_PALP"/>
</dbReference>
<dbReference type="Gene3D" id="3.40.50.1100">
    <property type="match status" value="1"/>
</dbReference>
<sequence>MGVSSCLQEDAGGGLGGLLEGVGRTPLLRLRRLSEELGYAVERYGFKQGDCVVECSSGNIAISVAFVAARLGLRAVIAAPEETSHAKLGLMKLLGAEVILGCSWVTR</sequence>
<dbReference type="InterPro" id="IPR036052">
    <property type="entry name" value="TrpB-like_PALP_sf"/>
</dbReference>
<name>A0A7C3SLA4_THEPE</name>
<reference evidence="2" key="1">
    <citation type="journal article" date="2020" name="mSystems">
        <title>Genome- and Community-Level Interaction Insights into Carbon Utilization and Element Cycling Functions of Hydrothermarchaeota in Hydrothermal Sediment.</title>
        <authorList>
            <person name="Zhou Z."/>
            <person name="Liu Y."/>
            <person name="Xu W."/>
            <person name="Pan J."/>
            <person name="Luo Z.H."/>
            <person name="Li M."/>
        </authorList>
    </citation>
    <scope>NUCLEOTIDE SEQUENCE [LARGE SCALE GENOMIC DNA]</scope>
    <source>
        <strain evidence="2">SpSt-8</strain>
    </source>
</reference>
<accession>A0A7C3SLA4</accession>
<dbReference type="AlphaFoldDB" id="A0A7C3SLA4"/>
<dbReference type="EMBL" id="DTIB01000090">
    <property type="protein sequence ID" value="HGB25212.1"/>
    <property type="molecule type" value="Genomic_DNA"/>
</dbReference>
<evidence type="ECO:0000259" key="1">
    <source>
        <dbReference type="Pfam" id="PF00291"/>
    </source>
</evidence>
<dbReference type="SUPFAM" id="SSF53686">
    <property type="entry name" value="Tryptophan synthase beta subunit-like PLP-dependent enzymes"/>
    <property type="match status" value="1"/>
</dbReference>
<dbReference type="PANTHER" id="PTHR10314">
    <property type="entry name" value="CYSTATHIONINE BETA-SYNTHASE"/>
    <property type="match status" value="1"/>
</dbReference>
<dbReference type="InterPro" id="IPR050214">
    <property type="entry name" value="Cys_Synth/Cystath_Beta-Synth"/>
</dbReference>
<feature type="domain" description="Tryptophan synthase beta chain-like PALP" evidence="1">
    <location>
        <begin position="45"/>
        <end position="100"/>
    </location>
</feature>
<protein>
    <submittedName>
        <fullName evidence="2">Pyridoxal-phosphate dependent enzyme</fullName>
    </submittedName>
</protein>
<gene>
    <name evidence="2" type="ORF">ENV88_04095</name>
</gene>
<organism evidence="2">
    <name type="scientific">Thermofilum pendens</name>
    <dbReference type="NCBI Taxonomy" id="2269"/>
    <lineage>
        <taxon>Archaea</taxon>
        <taxon>Thermoproteota</taxon>
        <taxon>Thermoprotei</taxon>
        <taxon>Thermofilales</taxon>
        <taxon>Thermofilaceae</taxon>
        <taxon>Thermofilum</taxon>
    </lineage>
</organism>
<evidence type="ECO:0000313" key="2">
    <source>
        <dbReference type="EMBL" id="HGB25212.1"/>
    </source>
</evidence>
<dbReference type="Pfam" id="PF00291">
    <property type="entry name" value="PALP"/>
    <property type="match status" value="1"/>
</dbReference>
<proteinExistence type="predicted"/>